<dbReference type="KEGG" id="bcoh:BC6307_15320"/>
<keyword evidence="2" id="KW-0489">Methyltransferase</keyword>
<evidence type="ECO:0000259" key="1">
    <source>
        <dbReference type="Pfam" id="PF08241"/>
    </source>
</evidence>
<keyword evidence="3" id="KW-1185">Reference proteome</keyword>
<dbReference type="EMBL" id="CP018866">
    <property type="protein sequence ID" value="AST92564.1"/>
    <property type="molecule type" value="Genomic_DNA"/>
</dbReference>
<proteinExistence type="predicted"/>
<accession>A0A223KT87</accession>
<evidence type="ECO:0000313" key="2">
    <source>
        <dbReference type="EMBL" id="AST92564.1"/>
    </source>
</evidence>
<dbReference type="Pfam" id="PF08241">
    <property type="entry name" value="Methyltransf_11"/>
    <property type="match status" value="1"/>
</dbReference>
<dbReference type="InterPro" id="IPR029063">
    <property type="entry name" value="SAM-dependent_MTases_sf"/>
</dbReference>
<dbReference type="CDD" id="cd02440">
    <property type="entry name" value="AdoMet_MTases"/>
    <property type="match status" value="1"/>
</dbReference>
<dbReference type="Gene3D" id="3.40.50.150">
    <property type="entry name" value="Vaccinia Virus protein VP39"/>
    <property type="match status" value="1"/>
</dbReference>
<protein>
    <submittedName>
        <fullName evidence="2">SAM-dependent methyltransferase</fullName>
    </submittedName>
</protein>
<dbReference type="GO" id="GO:0032259">
    <property type="term" value="P:methylation"/>
    <property type="evidence" value="ECO:0007669"/>
    <property type="project" value="UniProtKB-KW"/>
</dbReference>
<dbReference type="Proteomes" id="UP000215224">
    <property type="component" value="Chromosome"/>
</dbReference>
<dbReference type="RefSeq" id="WP_066419255.1">
    <property type="nucleotide sequence ID" value="NZ_CP018866.1"/>
</dbReference>
<feature type="domain" description="Methyltransferase type 11" evidence="1">
    <location>
        <begin position="40"/>
        <end position="139"/>
    </location>
</feature>
<gene>
    <name evidence="2" type="ORF">BC6307_15320</name>
</gene>
<dbReference type="PANTHER" id="PTHR43861">
    <property type="entry name" value="TRANS-ACONITATE 2-METHYLTRANSFERASE-RELATED"/>
    <property type="match status" value="1"/>
</dbReference>
<evidence type="ECO:0000313" key="3">
    <source>
        <dbReference type="Proteomes" id="UP000215224"/>
    </source>
</evidence>
<dbReference type="InterPro" id="IPR013216">
    <property type="entry name" value="Methyltransf_11"/>
</dbReference>
<dbReference type="STRING" id="1314751.GCA_001591425_03557"/>
<name>A0A223KT87_9BACI</name>
<dbReference type="AlphaFoldDB" id="A0A223KT87"/>
<reference evidence="2 3" key="1">
    <citation type="submission" date="2016-12" db="EMBL/GenBank/DDBJ databases">
        <title>The whole genome sequencing and assembly of Bacillus cohnii DSM 6307T strain.</title>
        <authorList>
            <person name="Lee Y.-J."/>
            <person name="Yi H."/>
            <person name="Bahn Y.-S."/>
            <person name="Kim J.F."/>
            <person name="Lee D.-W."/>
        </authorList>
    </citation>
    <scope>NUCLEOTIDE SEQUENCE [LARGE SCALE GENOMIC DNA]</scope>
    <source>
        <strain evidence="2 3">DSM 6307</strain>
    </source>
</reference>
<organism evidence="2 3">
    <name type="scientific">Sutcliffiella cohnii</name>
    <dbReference type="NCBI Taxonomy" id="33932"/>
    <lineage>
        <taxon>Bacteria</taxon>
        <taxon>Bacillati</taxon>
        <taxon>Bacillota</taxon>
        <taxon>Bacilli</taxon>
        <taxon>Bacillales</taxon>
        <taxon>Bacillaceae</taxon>
        <taxon>Sutcliffiella</taxon>
    </lineage>
</organism>
<dbReference type="GO" id="GO:0008757">
    <property type="term" value="F:S-adenosylmethionine-dependent methyltransferase activity"/>
    <property type="evidence" value="ECO:0007669"/>
    <property type="project" value="InterPro"/>
</dbReference>
<sequence>MLELTDERVVPEKMKLTNGLLLEHLARYHFTIPFLHGRVLDFACGSGYGTHIMAKIAKKKVTEVVGIDISEETIMYAKKTYYHPKSSFIVGDVANPNLPSNLGNFDCIVSFETLEHVKQEEQFLLNIYNMLKPGGILILSTPFGQGRGYPTNEPYHVHQLSREEFFNLFPTYDEVNFFYQKGVLVVPKNDSTDYPIGIVVCKK</sequence>
<keyword evidence="2" id="KW-0808">Transferase</keyword>
<dbReference type="SUPFAM" id="SSF53335">
    <property type="entry name" value="S-adenosyl-L-methionine-dependent methyltransferases"/>
    <property type="match status" value="1"/>
</dbReference>